<feature type="domain" description="Peptidase S9 prolyl oligopeptidase catalytic" evidence="3">
    <location>
        <begin position="395"/>
        <end position="595"/>
    </location>
</feature>
<dbReference type="Proteomes" id="UP000294513">
    <property type="component" value="Unassembled WGS sequence"/>
</dbReference>
<dbReference type="Pfam" id="PF07676">
    <property type="entry name" value="PD40"/>
    <property type="match status" value="1"/>
</dbReference>
<evidence type="ECO:0000259" key="3">
    <source>
        <dbReference type="Pfam" id="PF00326"/>
    </source>
</evidence>
<dbReference type="InterPro" id="IPR029058">
    <property type="entry name" value="AB_hydrolase_fold"/>
</dbReference>
<dbReference type="PANTHER" id="PTHR42776:SF27">
    <property type="entry name" value="DIPEPTIDYL PEPTIDASE FAMILY MEMBER 6"/>
    <property type="match status" value="1"/>
</dbReference>
<protein>
    <submittedName>
        <fullName evidence="4">S9 family peptidase</fullName>
    </submittedName>
</protein>
<comment type="caution">
    <text evidence="4">The sequence shown here is derived from an EMBL/GenBank/DDBJ whole genome shotgun (WGS) entry which is preliminary data.</text>
</comment>
<dbReference type="InterPro" id="IPR011659">
    <property type="entry name" value="WD40"/>
</dbReference>
<keyword evidence="2" id="KW-0720">Serine protease</keyword>
<dbReference type="AlphaFoldDB" id="A0A4R5ADM0"/>
<dbReference type="Pfam" id="PF00326">
    <property type="entry name" value="Peptidase_S9"/>
    <property type="match status" value="1"/>
</dbReference>
<dbReference type="InterPro" id="IPR011042">
    <property type="entry name" value="6-blade_b-propeller_TolB-like"/>
</dbReference>
<dbReference type="PANTHER" id="PTHR42776">
    <property type="entry name" value="SERINE PEPTIDASE S9 FAMILY MEMBER"/>
    <property type="match status" value="1"/>
</dbReference>
<dbReference type="GO" id="GO:0004252">
    <property type="term" value="F:serine-type endopeptidase activity"/>
    <property type="evidence" value="ECO:0007669"/>
    <property type="project" value="TreeGrafter"/>
</dbReference>
<reference evidence="4 5" key="1">
    <citation type="submission" date="2019-03" db="EMBL/GenBank/DDBJ databases">
        <title>Draft genome sequences of novel Actinobacteria.</title>
        <authorList>
            <person name="Sahin N."/>
            <person name="Ay H."/>
            <person name="Saygin H."/>
        </authorList>
    </citation>
    <scope>NUCLEOTIDE SEQUENCE [LARGE SCALE GENOMIC DNA]</scope>
    <source>
        <strain evidence="4 5">H3C3</strain>
    </source>
</reference>
<gene>
    <name evidence="4" type="ORF">E1298_37585</name>
</gene>
<name>A0A4R5ADM0_9ACTN</name>
<dbReference type="Gene3D" id="3.40.50.1820">
    <property type="entry name" value="alpha/beta hydrolase"/>
    <property type="match status" value="1"/>
</dbReference>
<dbReference type="SUPFAM" id="SSF53474">
    <property type="entry name" value="alpha/beta-Hydrolases"/>
    <property type="match status" value="1"/>
</dbReference>
<dbReference type="EMBL" id="SMKU01000323">
    <property type="protein sequence ID" value="TDD69370.1"/>
    <property type="molecule type" value="Genomic_DNA"/>
</dbReference>
<keyword evidence="5" id="KW-1185">Reference proteome</keyword>
<evidence type="ECO:0000313" key="5">
    <source>
        <dbReference type="Proteomes" id="UP000294513"/>
    </source>
</evidence>
<dbReference type="SUPFAM" id="SSF82171">
    <property type="entry name" value="DPP6 N-terminal domain-like"/>
    <property type="match status" value="1"/>
</dbReference>
<keyword evidence="1" id="KW-0378">Hydrolase</keyword>
<evidence type="ECO:0000256" key="1">
    <source>
        <dbReference type="ARBA" id="ARBA00022801"/>
    </source>
</evidence>
<dbReference type="OrthoDB" id="128799at2"/>
<organism evidence="4 5">
    <name type="scientific">Actinomadura rubrisoli</name>
    <dbReference type="NCBI Taxonomy" id="2530368"/>
    <lineage>
        <taxon>Bacteria</taxon>
        <taxon>Bacillati</taxon>
        <taxon>Actinomycetota</taxon>
        <taxon>Actinomycetes</taxon>
        <taxon>Streptosporangiales</taxon>
        <taxon>Thermomonosporaceae</taxon>
        <taxon>Actinomadura</taxon>
    </lineage>
</organism>
<evidence type="ECO:0000313" key="4">
    <source>
        <dbReference type="EMBL" id="TDD69370.1"/>
    </source>
</evidence>
<dbReference type="GO" id="GO:0006508">
    <property type="term" value="P:proteolysis"/>
    <property type="evidence" value="ECO:0007669"/>
    <property type="project" value="InterPro"/>
</dbReference>
<sequence>MPTYRDFVPRQSFQPTLALSPDATLVAYSSNAEGRFDLWILPLAGGGPRRVTLLERQAVRRITWAPDGKSLVFSADRDGDEQYRLYRIGLDDEQPTDISFGTDCQRILATSPFSADSRYLAYAANDRDPTVQDVLVRDLTDDHERRFAPPPGVVFEPQGISPDGRWLLTAGFRSNSDIATYLIDLHGEGEPVCVTTVYGEGLYEPGPWMADSSGFYLITDRWGEFKAAARYHLDDGVLETLAEPEWDVEHIDANGETVVWSVNHGGRSVLHGFHEGEHLPLPEMPPGVVAALALAPGADPVVLLFDSATRPVELAVMDPATGFRYLTDTRPSALRVIEPVAPDAVTYPASDGRRIHALLYRPHGPRPCPVVLSIHGGPEAQERPGYLRAGLYQHLLAQGIAVLAPNIAGSTGYGRTHQRLIYRDWGGIDLDDLDHATRCLRTIPDIDADRVAVMGGSYGGFAALSCLARLPFPWAAGVSLCGPSDLVALARACPPTWKHFVATVLGDPDTDGESLARRSPMAHADAISAPLFILQGARDPRVPCATSDQLVSRLRARGIDVRYEVFEDEGHGFTNRANEIRAYEAIADFLTRYLAASP</sequence>
<proteinExistence type="predicted"/>
<evidence type="ECO:0000256" key="2">
    <source>
        <dbReference type="ARBA" id="ARBA00022825"/>
    </source>
</evidence>
<keyword evidence="2" id="KW-0645">Protease</keyword>
<accession>A0A4R5ADM0</accession>
<dbReference type="InterPro" id="IPR001375">
    <property type="entry name" value="Peptidase_S9_cat"/>
</dbReference>
<dbReference type="Gene3D" id="2.120.10.30">
    <property type="entry name" value="TolB, C-terminal domain"/>
    <property type="match status" value="2"/>
</dbReference>